<reference evidence="3" key="1">
    <citation type="journal article" date="2013" name="Extremophiles">
        <title>Proteinivorax tanatarense gen. nov., sp. nov., an anaerobic, haloalkaliphilic, proteolytic bacterium isolated from a decaying algal bloom, and proposal of Proteinivoraceae fam. nov.</title>
        <authorList>
            <person name="Kevbrin V."/>
            <person name="Boltyanskaya Y."/>
            <person name="Zhilina T."/>
            <person name="Kolganova T."/>
            <person name="Lavrentjeva E."/>
            <person name="Kuznetsov B."/>
        </authorList>
    </citation>
    <scope>NUCLEOTIDE SEQUENCE</scope>
    <source>
        <strain evidence="3">Z-910T</strain>
    </source>
</reference>
<dbReference type="InterPro" id="IPR050270">
    <property type="entry name" value="DegV_domain_contain"/>
</dbReference>
<dbReference type="PANTHER" id="PTHR33434:SF3">
    <property type="entry name" value="DEGV DOMAIN-CONTAINING PROTEIN YITS"/>
    <property type="match status" value="1"/>
</dbReference>
<organism evidence="3">
    <name type="scientific">Proteinivorax tanatarense</name>
    <dbReference type="NCBI Taxonomy" id="1260629"/>
    <lineage>
        <taxon>Bacteria</taxon>
        <taxon>Bacillati</taxon>
        <taxon>Bacillota</taxon>
        <taxon>Clostridia</taxon>
        <taxon>Eubacteriales</taxon>
        <taxon>Proteinivoracaceae</taxon>
        <taxon>Proteinivorax</taxon>
    </lineage>
</organism>
<name>A0AAU7VNR4_9FIRM</name>
<keyword evidence="2" id="KW-0446">Lipid-binding</keyword>
<dbReference type="SUPFAM" id="SSF82549">
    <property type="entry name" value="DAK1/DegV-like"/>
    <property type="match status" value="1"/>
</dbReference>
<evidence type="ECO:0000256" key="2">
    <source>
        <dbReference type="ARBA" id="ARBA00023121"/>
    </source>
</evidence>
<dbReference type="GO" id="GO:0008289">
    <property type="term" value="F:lipid binding"/>
    <property type="evidence" value="ECO:0007669"/>
    <property type="project" value="UniProtKB-KW"/>
</dbReference>
<sequence>MKKPLIMTDSCCDLPISIVEEYDIPVILLNFNFKGESYEDDFGQTIGYELFYDEVRKGEMPTTSQINSYEFEKFFAPYLEKGEDVIYIAFSSALSGTCQSAMLAKESLSEKYPQGSLTVIDSKCASMGQGLLVYLAYKQMEQGKSKDEIVEWLESNKLKLNHWFTVSDLNHLKRGGRVSAASATVGTLLNIKPILHVDDEGRLIPKSKVKGRKKSIKTLYQHLKDEISNEKQTVFISHGDCKEEAEKLAELIKKDYNPEKIVINYIGPVIGSHSGPGTIALFFMGEKR</sequence>
<dbReference type="RefSeq" id="WP_350344456.1">
    <property type="nucleotide sequence ID" value="NZ_CP158367.1"/>
</dbReference>
<dbReference type="AlphaFoldDB" id="A0AAU7VNR4"/>
<dbReference type="Gene3D" id="3.40.50.10440">
    <property type="entry name" value="Dihydroxyacetone kinase, domain 1"/>
    <property type="match status" value="1"/>
</dbReference>
<reference evidence="3" key="2">
    <citation type="submission" date="2024-06" db="EMBL/GenBank/DDBJ databases">
        <authorList>
            <person name="Petrova K.O."/>
            <person name="Toshchakov S.V."/>
            <person name="Boltjanskaja Y.V."/>
            <person name="Kevbrin V."/>
        </authorList>
    </citation>
    <scope>NUCLEOTIDE SEQUENCE</scope>
    <source>
        <strain evidence="3">Z-910T</strain>
    </source>
</reference>
<comment type="function">
    <text evidence="1">May bind long-chain fatty acids, such as palmitate, and may play a role in lipid transport or fatty acid metabolism.</text>
</comment>
<dbReference type="NCBIfam" id="TIGR00762">
    <property type="entry name" value="DegV"/>
    <property type="match status" value="1"/>
</dbReference>
<evidence type="ECO:0000313" key="3">
    <source>
        <dbReference type="EMBL" id="XBX75716.1"/>
    </source>
</evidence>
<dbReference type="InterPro" id="IPR043168">
    <property type="entry name" value="DegV_C"/>
</dbReference>
<dbReference type="Gene3D" id="2.20.28.50">
    <property type="entry name" value="degv family protein"/>
    <property type="match status" value="1"/>
</dbReference>
<evidence type="ECO:0000256" key="1">
    <source>
        <dbReference type="ARBA" id="ARBA00003238"/>
    </source>
</evidence>
<proteinExistence type="predicted"/>
<gene>
    <name evidence="3" type="ORF">PRVXT_000870</name>
</gene>
<protein>
    <submittedName>
        <fullName evidence="3">DegV family protein</fullName>
    </submittedName>
</protein>
<dbReference type="PROSITE" id="PS51482">
    <property type="entry name" value="DEGV"/>
    <property type="match status" value="1"/>
</dbReference>
<dbReference type="Gene3D" id="3.30.1180.10">
    <property type="match status" value="1"/>
</dbReference>
<dbReference type="PANTHER" id="PTHR33434">
    <property type="entry name" value="DEGV DOMAIN-CONTAINING PROTEIN DR_1986-RELATED"/>
    <property type="match status" value="1"/>
</dbReference>
<dbReference type="EMBL" id="CP158367">
    <property type="protein sequence ID" value="XBX75716.1"/>
    <property type="molecule type" value="Genomic_DNA"/>
</dbReference>
<accession>A0AAU7VNR4</accession>
<dbReference type="InterPro" id="IPR003797">
    <property type="entry name" value="DegV"/>
</dbReference>
<dbReference type="Pfam" id="PF02645">
    <property type="entry name" value="DegV"/>
    <property type="match status" value="1"/>
</dbReference>